<gene>
    <name evidence="2" type="ORF">LRP50_08345</name>
</gene>
<evidence type="ECO:0000313" key="3">
    <source>
        <dbReference type="Proteomes" id="UP001149400"/>
    </source>
</evidence>
<feature type="signal peptide" evidence="1">
    <location>
        <begin position="1"/>
        <end position="23"/>
    </location>
</feature>
<organism evidence="2 3">
    <name type="scientific">Enterovibrio gelatinilyticus</name>
    <dbReference type="NCBI Taxonomy" id="2899819"/>
    <lineage>
        <taxon>Bacteria</taxon>
        <taxon>Pseudomonadati</taxon>
        <taxon>Pseudomonadota</taxon>
        <taxon>Gammaproteobacteria</taxon>
        <taxon>Vibrionales</taxon>
        <taxon>Vibrionaceae</taxon>
        <taxon>Enterovibrio</taxon>
    </lineage>
</organism>
<accession>A0ABT5QZT7</accession>
<dbReference type="Proteomes" id="UP001149400">
    <property type="component" value="Unassembled WGS sequence"/>
</dbReference>
<dbReference type="InterPro" id="IPR038314">
    <property type="entry name" value="T6SS_sf"/>
</dbReference>
<protein>
    <submittedName>
        <fullName evidence="2">Uncharacterized protein</fullName>
    </submittedName>
</protein>
<sequence length="145" mass="15825">MGTANLKALVVMMLVTLSSGCSVPNQTLSVETMAARNSLKDYGLVSCLIAIEPNSLLATDLGHSKRSLSFMGRGKYKLTQDENTFEIIHDPYSETVVFMVKAAEKSVGYMKSGATAKSLGCFKVYHSNVFNEFVAGQDEYIVPLR</sequence>
<dbReference type="PROSITE" id="PS51257">
    <property type="entry name" value="PROKAR_LIPOPROTEIN"/>
    <property type="match status" value="1"/>
</dbReference>
<evidence type="ECO:0000256" key="1">
    <source>
        <dbReference type="SAM" id="SignalP"/>
    </source>
</evidence>
<name>A0ABT5QZT7_9GAMM</name>
<dbReference type="Gene3D" id="1.20.120.1620">
    <property type="match status" value="1"/>
</dbReference>
<keyword evidence="3" id="KW-1185">Reference proteome</keyword>
<proteinExistence type="predicted"/>
<feature type="chain" id="PRO_5045171775" evidence="1">
    <location>
        <begin position="24"/>
        <end position="145"/>
    </location>
</feature>
<keyword evidence="1" id="KW-0732">Signal</keyword>
<dbReference type="RefSeq" id="WP_274163999.1">
    <property type="nucleotide sequence ID" value="NZ_JAJUBC010000007.1"/>
</dbReference>
<reference evidence="2" key="1">
    <citation type="submission" date="2021-12" db="EMBL/GenBank/DDBJ databases">
        <title>Enterovibrio ZSDZ35 sp. nov. and Enterovibrio ZSDZ42 sp. nov., isolated from coastal seawater in Qingdao.</title>
        <authorList>
            <person name="Zhang P."/>
        </authorList>
    </citation>
    <scope>NUCLEOTIDE SEQUENCE</scope>
    <source>
        <strain evidence="2">ZSDZ42</strain>
    </source>
</reference>
<dbReference type="EMBL" id="JAJUBC010000007">
    <property type="protein sequence ID" value="MDD1793135.1"/>
    <property type="molecule type" value="Genomic_DNA"/>
</dbReference>
<evidence type="ECO:0000313" key="2">
    <source>
        <dbReference type="EMBL" id="MDD1793135.1"/>
    </source>
</evidence>
<comment type="caution">
    <text evidence="2">The sequence shown here is derived from an EMBL/GenBank/DDBJ whole genome shotgun (WGS) entry which is preliminary data.</text>
</comment>